<evidence type="ECO:0000259" key="14">
    <source>
        <dbReference type="Pfam" id="PF16363"/>
    </source>
</evidence>
<dbReference type="Gene3D" id="3.90.25.10">
    <property type="entry name" value="UDP-galactose 4-epimerase, domain 1"/>
    <property type="match status" value="1"/>
</dbReference>
<dbReference type="Gene3D" id="3.40.50.720">
    <property type="entry name" value="NAD(P)-binding Rossmann-like Domain"/>
    <property type="match status" value="2"/>
</dbReference>
<organism evidence="15 16">
    <name type="scientific">Helicobacter cinaedi</name>
    <dbReference type="NCBI Taxonomy" id="213"/>
    <lineage>
        <taxon>Bacteria</taxon>
        <taxon>Pseudomonadati</taxon>
        <taxon>Campylobacterota</taxon>
        <taxon>Epsilonproteobacteria</taxon>
        <taxon>Campylobacterales</taxon>
        <taxon>Helicobacteraceae</taxon>
        <taxon>Helicobacter</taxon>
    </lineage>
</organism>
<gene>
    <name evidence="15" type="primary">galE_1</name>
    <name evidence="15" type="ORF">NCTC12221_00286</name>
</gene>
<feature type="region of interest" description="Disordered" evidence="12">
    <location>
        <begin position="167"/>
        <end position="190"/>
    </location>
</feature>
<evidence type="ECO:0000256" key="7">
    <source>
        <dbReference type="ARBA" id="ARBA00023027"/>
    </source>
</evidence>
<feature type="domain" description="NAD(P)-binding" evidence="14">
    <location>
        <begin position="223"/>
        <end position="503"/>
    </location>
</feature>
<dbReference type="Pfam" id="PF01370">
    <property type="entry name" value="Epimerase"/>
    <property type="match status" value="1"/>
</dbReference>
<keyword evidence="9" id="KW-0119">Carbohydrate metabolism</keyword>
<comment type="catalytic activity">
    <reaction evidence="1">
        <text>UDP-alpha-D-glucose = UDP-alpha-D-galactose</text>
        <dbReference type="Rhea" id="RHEA:22168"/>
        <dbReference type="ChEBI" id="CHEBI:58885"/>
        <dbReference type="ChEBI" id="CHEBI:66914"/>
        <dbReference type="EC" id="5.1.3.2"/>
    </reaction>
</comment>
<keyword evidence="8 15" id="KW-0413">Isomerase</keyword>
<comment type="cofactor">
    <cofactor evidence="2">
        <name>NAD(+)</name>
        <dbReference type="ChEBI" id="CHEBI:57540"/>
    </cofactor>
</comment>
<dbReference type="AlphaFoldDB" id="A0A377JMS4"/>
<evidence type="ECO:0000256" key="9">
    <source>
        <dbReference type="ARBA" id="ARBA00023277"/>
    </source>
</evidence>
<evidence type="ECO:0000256" key="11">
    <source>
        <dbReference type="ARBA" id="ARBA00033067"/>
    </source>
</evidence>
<evidence type="ECO:0000256" key="2">
    <source>
        <dbReference type="ARBA" id="ARBA00001911"/>
    </source>
</evidence>
<evidence type="ECO:0000256" key="5">
    <source>
        <dbReference type="ARBA" id="ARBA00013189"/>
    </source>
</evidence>
<evidence type="ECO:0000256" key="8">
    <source>
        <dbReference type="ARBA" id="ARBA00023235"/>
    </source>
</evidence>
<dbReference type="UniPathway" id="UPA00214"/>
<dbReference type="PANTHER" id="PTHR43725:SF53">
    <property type="entry name" value="UDP-ARABINOSE 4-EPIMERASE 1"/>
    <property type="match status" value="1"/>
</dbReference>
<dbReference type="CDD" id="cd05247">
    <property type="entry name" value="UDP_G4E_1_SDR_e"/>
    <property type="match status" value="1"/>
</dbReference>
<evidence type="ECO:0000313" key="15">
    <source>
        <dbReference type="EMBL" id="STP08863.1"/>
    </source>
</evidence>
<dbReference type="GO" id="GO:0003978">
    <property type="term" value="F:UDP-glucose 4-epimerase activity"/>
    <property type="evidence" value="ECO:0007669"/>
    <property type="project" value="UniProtKB-EC"/>
</dbReference>
<reference evidence="15 16" key="1">
    <citation type="submission" date="2018-06" db="EMBL/GenBank/DDBJ databases">
        <authorList>
            <consortium name="Pathogen Informatics"/>
            <person name="Doyle S."/>
        </authorList>
    </citation>
    <scope>NUCLEOTIDE SEQUENCE [LARGE SCALE GENOMIC DNA]</scope>
    <source>
        <strain evidence="15 16">NCTC12221</strain>
    </source>
</reference>
<dbReference type="InterPro" id="IPR036291">
    <property type="entry name" value="NAD(P)-bd_dom_sf"/>
</dbReference>
<dbReference type="InterPro" id="IPR005886">
    <property type="entry name" value="UDP_G4E"/>
</dbReference>
<name>A0A377JMS4_9HELI</name>
<dbReference type="SUPFAM" id="SSF51735">
    <property type="entry name" value="NAD(P)-binding Rossmann-fold domains"/>
    <property type="match status" value="1"/>
</dbReference>
<dbReference type="PANTHER" id="PTHR43725">
    <property type="entry name" value="UDP-GLUCOSE 4-EPIMERASE"/>
    <property type="match status" value="1"/>
</dbReference>
<feature type="domain" description="NAD-dependent epimerase/dehydratase" evidence="13">
    <location>
        <begin position="6"/>
        <end position="44"/>
    </location>
</feature>
<keyword evidence="7" id="KW-0520">NAD</keyword>
<dbReference type="NCBIfam" id="TIGR01179">
    <property type="entry name" value="galE"/>
    <property type="match status" value="1"/>
</dbReference>
<evidence type="ECO:0000256" key="1">
    <source>
        <dbReference type="ARBA" id="ARBA00000083"/>
    </source>
</evidence>
<feature type="compositionally biased region" description="Polar residues" evidence="12">
    <location>
        <begin position="173"/>
        <end position="190"/>
    </location>
</feature>
<comment type="similarity">
    <text evidence="4">Belongs to the NAD(P)-dependent epimerase/dehydratase family.</text>
</comment>
<evidence type="ECO:0000256" key="12">
    <source>
        <dbReference type="SAM" id="MobiDB-lite"/>
    </source>
</evidence>
<dbReference type="Pfam" id="PF16363">
    <property type="entry name" value="GDP_Man_Dehyd"/>
    <property type="match status" value="1"/>
</dbReference>
<comment type="pathway">
    <text evidence="3">Carbohydrate metabolism; galactose metabolism.</text>
</comment>
<dbReference type="EMBL" id="UGHZ01000001">
    <property type="protein sequence ID" value="STP08863.1"/>
    <property type="molecule type" value="Genomic_DNA"/>
</dbReference>
<dbReference type="InterPro" id="IPR001509">
    <property type="entry name" value="Epimerase_deHydtase"/>
</dbReference>
<evidence type="ECO:0000313" key="16">
    <source>
        <dbReference type="Proteomes" id="UP000255335"/>
    </source>
</evidence>
<evidence type="ECO:0000256" key="4">
    <source>
        <dbReference type="ARBA" id="ARBA00007637"/>
    </source>
</evidence>
<accession>A0A377JMS4</accession>
<dbReference type="GO" id="GO:0033499">
    <property type="term" value="P:galactose catabolic process via UDP-galactose, Leloir pathway"/>
    <property type="evidence" value="ECO:0007669"/>
    <property type="project" value="TreeGrafter"/>
</dbReference>
<sequence length="522" mass="57625">MPNKKILVTGGAGYIGSHANALLNTLGFQTIVLDNLVYGHKESLHYAPLPFSYTSPFTKSPTISSQYLDSTLTNHTNKTINSSNCSVALEALAKLEGRSYLSDNDYPSNSLNRSNCIDKGTNLENLDSKNSKTPTAEVSCDDFLKKLRFVGCEAFFARSYLSGSAEAKKANSRKSTQETTQNPDSKTHNTQDSVLNFLTQLEQNFNGGGVNTQDSILYNNLKSNLNSNNDLSRQLHTAHKNTTFIHADLSDKATLDSIFSTYQIQAVMHFAAFAYVGESVKDPSKYYHNNVANSLNLLESMRKANVKNIIFSSTCATYGHPLHLPITESHPQSPINPYGYSKLVVENMLKDFSHAYGLEYVILRYFNAAGASMLFDIGESHSPETHLIPLLLQTALGQRESLSIYGDDYPTKDGSCIRDYIHIDDLANGHILALKYLLNGGKSEAFNLGNGSGFSIFELLECASNLCNKKIPYTIESRREGDPATLIGDSSKAKEILGWKAHFADIETILSSALNWHSNPRY</sequence>
<evidence type="ECO:0000256" key="3">
    <source>
        <dbReference type="ARBA" id="ARBA00004947"/>
    </source>
</evidence>
<dbReference type="RefSeq" id="WP_258554121.1">
    <property type="nucleotide sequence ID" value="NZ_UGHZ01000001.1"/>
</dbReference>
<protein>
    <recommendedName>
        <fullName evidence="6">UDP-glucose 4-epimerase</fullName>
        <ecNumber evidence="5">5.1.3.2</ecNumber>
    </recommendedName>
    <alternativeName>
        <fullName evidence="11">Galactowaldenase</fullName>
    </alternativeName>
    <alternativeName>
        <fullName evidence="10">UDP-galactose 4-epimerase</fullName>
    </alternativeName>
</protein>
<evidence type="ECO:0000259" key="13">
    <source>
        <dbReference type="Pfam" id="PF01370"/>
    </source>
</evidence>
<evidence type="ECO:0000256" key="6">
    <source>
        <dbReference type="ARBA" id="ARBA00018569"/>
    </source>
</evidence>
<proteinExistence type="inferred from homology"/>
<dbReference type="Proteomes" id="UP000255335">
    <property type="component" value="Unassembled WGS sequence"/>
</dbReference>
<dbReference type="EC" id="5.1.3.2" evidence="5"/>
<dbReference type="InterPro" id="IPR016040">
    <property type="entry name" value="NAD(P)-bd_dom"/>
</dbReference>
<evidence type="ECO:0000256" key="10">
    <source>
        <dbReference type="ARBA" id="ARBA00031367"/>
    </source>
</evidence>